<dbReference type="Proteomes" id="UP000054387">
    <property type="component" value="Unassembled WGS sequence"/>
</dbReference>
<dbReference type="NCBIfam" id="NF038145">
    <property type="entry name" value="Hvo_1808_fam"/>
    <property type="match status" value="1"/>
</dbReference>
<protein>
    <recommendedName>
        <fullName evidence="3">Lipoprotein</fullName>
    </recommendedName>
</protein>
<organism evidence="1 2">
    <name type="scientific">Haloprofundus marisrubri</name>
    <dbReference type="NCBI Taxonomy" id="1514971"/>
    <lineage>
        <taxon>Archaea</taxon>
        <taxon>Methanobacteriati</taxon>
        <taxon>Methanobacteriota</taxon>
        <taxon>Stenosarchaea group</taxon>
        <taxon>Halobacteria</taxon>
        <taxon>Halobacteriales</taxon>
        <taxon>Haloferacaceae</taxon>
        <taxon>Haloprofundus</taxon>
    </lineage>
</organism>
<evidence type="ECO:0000313" key="1">
    <source>
        <dbReference type="EMBL" id="KTG08784.1"/>
    </source>
</evidence>
<comment type="caution">
    <text evidence="1">The sequence shown here is derived from an EMBL/GenBank/DDBJ whole genome shotgun (WGS) entry which is preliminary data.</text>
</comment>
<dbReference type="PROSITE" id="PS51257">
    <property type="entry name" value="PROKAR_LIPOPROTEIN"/>
    <property type="match status" value="1"/>
</dbReference>
<accession>A0A0W1R6G8</accession>
<sequence length="456" mass="50300">MYTRITLALVVCLVLAGCTAPLTDGSPFDGGFDGFGQTDGEDRLGWENGYAADDPLSIDQSDGLNESEREAFVARTMARVELVRQLEFEEPVPVEVITRQEYQQQRGGGGGDPEYQAWNNQVWESLLLVGEDRNISDVMDSVYGGSVLGYYSPSEDRIVIVSDSETPVIDRTTLAHELVHALQDQQFGLTGGAATQDGQLARNGIVEGDARYTETLYEQRCATEWDCVPRPESGGGSSSNNGAPGVFLTIYTPYADGPQFVHTLYEEGGWEAVNAVYEAKPESTEQIIHPEKYPDERPANVTVEDRSTQEWSRFDTRPVADTVGEASLYAMLWQNGYISQENLRNSPDEYSPYNYSHPATAGWAGDAVVPYESDDGEYGYVFESEWDTERDAREFADAYRTTLLMQLGAEEVGDGVYRVPDDSSFGDAFRVTQDGTTVTVVNAPTTEQLDDVHSAE</sequence>
<keyword evidence="2" id="KW-1185">Reference proteome</keyword>
<dbReference type="OrthoDB" id="85977at2157"/>
<proteinExistence type="predicted"/>
<reference evidence="1 2" key="1">
    <citation type="submission" date="2015-12" db="EMBL/GenBank/DDBJ databases">
        <title>Haloprofundus marisrubri gen. nov., sp. nov., an extremely halophilic archaeon isolated from the Discovery deep brine-seawater interface in the Red Sea.</title>
        <authorList>
            <person name="Zhang G."/>
            <person name="Stingl U."/>
            <person name="Rashid M."/>
        </authorList>
    </citation>
    <scope>NUCLEOTIDE SEQUENCE [LARGE SCALE GENOMIC DNA]</scope>
    <source>
        <strain evidence="1 2">SB9</strain>
    </source>
</reference>
<dbReference type="STRING" id="1514971.AUR64_13230"/>
<dbReference type="AlphaFoldDB" id="A0A0W1R6G8"/>
<evidence type="ECO:0000313" key="2">
    <source>
        <dbReference type="Proteomes" id="UP000054387"/>
    </source>
</evidence>
<dbReference type="EMBL" id="LOPU01000029">
    <property type="protein sequence ID" value="KTG08784.1"/>
    <property type="molecule type" value="Genomic_DNA"/>
</dbReference>
<name>A0A0W1R6G8_9EURY</name>
<dbReference type="InterPro" id="IPR047792">
    <property type="entry name" value="Hvo_1808-like"/>
</dbReference>
<gene>
    <name evidence="1" type="ORF">AUR64_13230</name>
</gene>
<evidence type="ECO:0008006" key="3">
    <source>
        <dbReference type="Google" id="ProtNLM"/>
    </source>
</evidence>
<dbReference type="RefSeq" id="WP_058581936.1">
    <property type="nucleotide sequence ID" value="NZ_LOPU01000029.1"/>
</dbReference>